<dbReference type="InterPro" id="IPR027417">
    <property type="entry name" value="P-loop_NTPase"/>
</dbReference>
<keyword evidence="4 10" id="KW-0378">Hydrolase</keyword>
<evidence type="ECO:0000256" key="4">
    <source>
        <dbReference type="ARBA" id="ARBA00022801"/>
    </source>
</evidence>
<dbReference type="Gene3D" id="3.40.50.300">
    <property type="entry name" value="P-loop containing nucleotide triphosphate hydrolases"/>
    <property type="match status" value="1"/>
</dbReference>
<dbReference type="InterPro" id="IPR011335">
    <property type="entry name" value="Restrct_endonuc-II-like"/>
</dbReference>
<evidence type="ECO:0000256" key="6">
    <source>
        <dbReference type="ARBA" id="ARBA00022839"/>
    </source>
</evidence>
<dbReference type="Gene3D" id="3.40.50.10930">
    <property type="match status" value="1"/>
</dbReference>
<dbReference type="GO" id="GO:0000724">
    <property type="term" value="P:double-strand break repair via homologous recombination"/>
    <property type="evidence" value="ECO:0007669"/>
    <property type="project" value="UniProtKB-UniRule"/>
</dbReference>
<proteinExistence type="inferred from homology"/>
<dbReference type="HAMAP" id="MF_01486">
    <property type="entry name" value="RecC"/>
    <property type="match status" value="1"/>
</dbReference>
<evidence type="ECO:0000256" key="11">
    <source>
        <dbReference type="SAM" id="MobiDB-lite"/>
    </source>
</evidence>
<keyword evidence="14" id="KW-1185">Reference proteome</keyword>
<dbReference type="PANTHER" id="PTHR30591">
    <property type="entry name" value="RECBCD ENZYME SUBUNIT RECC"/>
    <property type="match status" value="1"/>
</dbReference>
<dbReference type="GO" id="GO:0005524">
    <property type="term" value="F:ATP binding"/>
    <property type="evidence" value="ECO:0007669"/>
    <property type="project" value="UniProtKB-UniRule"/>
</dbReference>
<keyword evidence="7 10" id="KW-0067">ATP-binding</keyword>
<gene>
    <name evidence="10 13" type="primary">recC</name>
    <name evidence="13" type="ORF">D8I35_09330</name>
</gene>
<keyword evidence="1 10" id="KW-0540">Nuclease</keyword>
<dbReference type="OrthoDB" id="9762834at2"/>
<dbReference type="Gene3D" id="1.10.10.990">
    <property type="match status" value="1"/>
</dbReference>
<dbReference type="SUPFAM" id="SSF52980">
    <property type="entry name" value="Restriction endonuclease-like"/>
    <property type="match status" value="1"/>
</dbReference>
<dbReference type="RefSeq" id="WP_122228462.1">
    <property type="nucleotide sequence ID" value="NZ_RDQO01000002.1"/>
</dbReference>
<dbReference type="InterPro" id="IPR013986">
    <property type="entry name" value="DExx_box_DNA_helicase_dom_sf"/>
</dbReference>
<evidence type="ECO:0000259" key="12">
    <source>
        <dbReference type="Pfam" id="PF17946"/>
    </source>
</evidence>
<dbReference type="GO" id="GO:0003677">
    <property type="term" value="F:DNA binding"/>
    <property type="evidence" value="ECO:0007669"/>
    <property type="project" value="UniProtKB-UniRule"/>
</dbReference>
<dbReference type="PANTHER" id="PTHR30591:SF1">
    <property type="entry name" value="RECBCD ENZYME SUBUNIT RECC"/>
    <property type="match status" value="1"/>
</dbReference>
<name>A0A3M6QW00_9BURK</name>
<comment type="miscellaneous">
    <text evidence="10">In the RecBCD complex, RecB has a slow 3'-5' helicase, an exonuclease activity and loads RecA onto ssDNA, RecD has a fast 5'-3' helicase activity, while RecC stimulates the ATPase and processivity of the RecB helicase and contributes to recognition of the Chi site.</text>
</comment>
<dbReference type="EMBL" id="RDQO01000002">
    <property type="protein sequence ID" value="RMX06692.1"/>
    <property type="molecule type" value="Genomic_DNA"/>
</dbReference>
<dbReference type="Pfam" id="PF04257">
    <property type="entry name" value="Exonuc_V_gamma"/>
    <property type="match status" value="1"/>
</dbReference>
<evidence type="ECO:0000256" key="1">
    <source>
        <dbReference type="ARBA" id="ARBA00022722"/>
    </source>
</evidence>
<dbReference type="SUPFAM" id="SSF52540">
    <property type="entry name" value="P-loop containing nucleoside triphosphate hydrolases"/>
    <property type="match status" value="2"/>
</dbReference>
<protein>
    <recommendedName>
        <fullName evidence="10">RecBCD enzyme subunit RecC</fullName>
    </recommendedName>
    <alternativeName>
        <fullName evidence="10">Exonuclease V subunit RecC</fullName>
        <shortName evidence="10">ExoV subunit RecC</shortName>
    </alternativeName>
    <alternativeName>
        <fullName evidence="10">Helicase/nuclease RecBCD subunit RecC</fullName>
    </alternativeName>
</protein>
<accession>A0A3M6QW00</accession>
<dbReference type="Gene3D" id="1.10.486.10">
    <property type="entry name" value="PCRA, domain 4"/>
    <property type="match status" value="1"/>
</dbReference>
<evidence type="ECO:0000313" key="14">
    <source>
        <dbReference type="Proteomes" id="UP000278006"/>
    </source>
</evidence>
<comment type="subunit">
    <text evidence="10">Heterotrimer of RecB, RecC and RecD. All subunits contribute to DNA-binding.</text>
</comment>
<dbReference type="Proteomes" id="UP000278006">
    <property type="component" value="Unassembled WGS sequence"/>
</dbReference>
<dbReference type="AlphaFoldDB" id="A0A3M6QW00"/>
<comment type="similarity">
    <text evidence="10">Belongs to the RecC family.</text>
</comment>
<evidence type="ECO:0000256" key="9">
    <source>
        <dbReference type="ARBA" id="ARBA00023204"/>
    </source>
</evidence>
<feature type="domain" description="RecC C-terminal" evidence="12">
    <location>
        <begin position="881"/>
        <end position="1156"/>
    </location>
</feature>
<keyword evidence="9 10" id="KW-0234">DNA repair</keyword>
<evidence type="ECO:0000256" key="7">
    <source>
        <dbReference type="ARBA" id="ARBA00022840"/>
    </source>
</evidence>
<evidence type="ECO:0000256" key="3">
    <source>
        <dbReference type="ARBA" id="ARBA00022763"/>
    </source>
</evidence>
<evidence type="ECO:0000256" key="5">
    <source>
        <dbReference type="ARBA" id="ARBA00022806"/>
    </source>
</evidence>
<keyword evidence="3 10" id="KW-0227">DNA damage</keyword>
<dbReference type="GO" id="GO:0003678">
    <property type="term" value="F:DNA helicase activity"/>
    <property type="evidence" value="ECO:0007669"/>
    <property type="project" value="UniProtKB-UniRule"/>
</dbReference>
<dbReference type="GO" id="GO:0009338">
    <property type="term" value="C:exodeoxyribonuclease V complex"/>
    <property type="evidence" value="ECO:0007669"/>
    <property type="project" value="InterPro"/>
</dbReference>
<dbReference type="InterPro" id="IPR006697">
    <property type="entry name" value="RecC"/>
</dbReference>
<feature type="region of interest" description="Disordered" evidence="11">
    <location>
        <begin position="737"/>
        <end position="761"/>
    </location>
</feature>
<sequence>MTTPASIAPGILALHGNRTEMLADTLAEWMAARPLEPLEQEVVLVQSNGMAEWLKMRLARHLGVSAAIEVDLPSRFAWRMYRHILGNQQVPYQTPLDKPAMLWHLMKILPALLAAGAGKGCGEGASASPIWQPLQRMLEMARREGSAARPASNDTSALYHLAQRIADLFDQYQVYRPDWLQDWKQERDQLAAVNTPPTPIDDDAAWQPALWRQLLQTQDAALAQAIRPRLHQRAVRALRDASRPLPAPLPRRVMLFGMTHVPLPVIELLSAMGAHSQVLLAIPNPCRFYWSDALSERELFQHSQRQLDLQARRHPLRGAIDLSAIALDAMHAHAHPLLMMWGRQVRDFIRQLEAYDEAQTAQARMGLPRIDVFDDEPDAAANGAAPLLQQVQHHVRDLLPLAEHPHEAIAVDDRSICFQVAHSPVREVEALHDHLLDLLRPEARQTGLARLQPRDIIVMVPDIAQYAPLIRAVFGQYASEDPRHLPFDIADLAPQTLSPLLQALEWLVRLPEQRAGLSELSDLLAVPAIAQRFGLDADAIAQLQHWMQGSGIRWGLDASHRQQLGVAGTGAQNTAWFGLQRMLLAYASGQGFAGTEPYTEVGGLAAAHVGALAQLLGLLQHWERLLASAATPAQWGARWRALLADFFLPADETDRSALALADQALQDWLSAVDATGFADPLPLTVARHAWLGAMRQPDDRQRFHAGGITFCTLLPMRAIPFEVVCLLGMNDGAYPRRSTPSEMDLMRQPGQRRPGDRSRAQDDRQLMLEALLSARRQLLISWVGRSVRDNTVRPPSVLVAQLQDYLRAGWAGDVVSARTTEHPLQPFSPRYFESVDGGQGQSLATWAHEWLPVPITAAAPGLTDTMPLPAPAASGEAPPAWTLAELARFWRNPAQAWFETRLQTRYPELPEVANDCEPIGIDGLARWQIFQQVLQTVQPLIAQHQSWESVSAEARQQLQRHAMAGQLPIGTLGERLQQQWLEQLQFLLREWLHSEAQWPHVQQRLHLQLQHPREDIPGIDDWIGGLRGTGANVDHMATDPAGASWLHLSVKPTRLIRTPGNSRRPPVLRLDKLIDAWLCALALASRQPAPSTTAGTFIGPAVSSRIIGLDAVLDITPVPATQARQWLEQVLETAHLHRQQPLPFGIDTALAWYQALTPSTGAPTAPADAAKALQAANTAYQGGRLGGERDRNPYLARLWSDFASLHASGAFEATARMMLEPLGAWLQAHVRLRLPDGEPQTAEPPG</sequence>
<dbReference type="GO" id="GO:0008854">
    <property type="term" value="F:exodeoxyribonuclease V activity"/>
    <property type="evidence" value="ECO:0007669"/>
    <property type="project" value="InterPro"/>
</dbReference>
<evidence type="ECO:0000256" key="2">
    <source>
        <dbReference type="ARBA" id="ARBA00022741"/>
    </source>
</evidence>
<comment type="function">
    <text evidence="10">A helicase/nuclease that prepares dsDNA breaks (DSB) for recombinational DNA repair. Binds to DSBs and unwinds DNA via a highly rapid and processive ATP-dependent bidirectional helicase activity. Unwinds dsDNA until it encounters a Chi (crossover hotspot instigator) sequence from the 3' direction. Cuts ssDNA a few nucleotides 3' to the Chi site. The properties and activities of the enzyme are changed at Chi. The Chi-altered holoenzyme produces a long 3'-ssDNA overhang and facilitates RecA-binding to the ssDNA for homologous DNA recombination and repair. Holoenzyme degrades any linearized DNA that is unable to undergo homologous recombination. In the holoenzyme this subunit recognizes the wild-type Chi sequence, and when added to isolated RecB increases its ATP-dependent helicase processivity.</text>
</comment>
<comment type="caution">
    <text evidence="13">The sequence shown here is derived from an EMBL/GenBank/DDBJ whole genome shotgun (WGS) entry which is preliminary data.</text>
</comment>
<dbReference type="NCBIfam" id="TIGR01450">
    <property type="entry name" value="recC"/>
    <property type="match status" value="1"/>
</dbReference>
<organism evidence="13 14">
    <name type="scientific">Corticibacter populi</name>
    <dbReference type="NCBI Taxonomy" id="1550736"/>
    <lineage>
        <taxon>Bacteria</taxon>
        <taxon>Pseudomonadati</taxon>
        <taxon>Pseudomonadota</taxon>
        <taxon>Betaproteobacteria</taxon>
        <taxon>Burkholderiales</taxon>
        <taxon>Comamonadaceae</taxon>
        <taxon>Corticibacter</taxon>
    </lineage>
</organism>
<reference evidence="13 14" key="1">
    <citation type="submission" date="2018-10" db="EMBL/GenBank/DDBJ databases">
        <title>Draft genome of Cortibacter populi DSM10536.</title>
        <authorList>
            <person name="Bernier A.-M."/>
            <person name="Bernard K."/>
        </authorList>
    </citation>
    <scope>NUCLEOTIDE SEQUENCE [LARGE SCALE GENOMIC DNA]</scope>
    <source>
        <strain evidence="13 14">DSM 105136</strain>
    </source>
</reference>
<dbReference type="PIRSF" id="PIRSF000980">
    <property type="entry name" value="RecC"/>
    <property type="match status" value="1"/>
</dbReference>
<evidence type="ECO:0000256" key="10">
    <source>
        <dbReference type="HAMAP-Rule" id="MF_01486"/>
    </source>
</evidence>
<dbReference type="InterPro" id="IPR041500">
    <property type="entry name" value="RecC_C"/>
</dbReference>
<keyword evidence="5 10" id="KW-0347">Helicase</keyword>
<keyword evidence="6 10" id="KW-0269">Exonuclease</keyword>
<evidence type="ECO:0000313" key="13">
    <source>
        <dbReference type="EMBL" id="RMX06692.1"/>
    </source>
</evidence>
<dbReference type="Pfam" id="PF17946">
    <property type="entry name" value="RecC_C"/>
    <property type="match status" value="1"/>
</dbReference>
<dbReference type="Gene3D" id="1.10.10.160">
    <property type="match status" value="1"/>
</dbReference>
<evidence type="ECO:0000256" key="8">
    <source>
        <dbReference type="ARBA" id="ARBA00023125"/>
    </source>
</evidence>
<keyword evidence="2 10" id="KW-0547">Nucleotide-binding</keyword>
<keyword evidence="8 10" id="KW-0238">DNA-binding</keyword>